<dbReference type="SUPFAM" id="SSF52540">
    <property type="entry name" value="P-loop containing nucleoside triphosphate hydrolases"/>
    <property type="match status" value="1"/>
</dbReference>
<dbReference type="SMART" id="SM00487">
    <property type="entry name" value="DEXDc"/>
    <property type="match status" value="1"/>
</dbReference>
<evidence type="ECO:0000256" key="6">
    <source>
        <dbReference type="ARBA" id="ARBA00047984"/>
    </source>
</evidence>
<dbReference type="InterPro" id="IPR000629">
    <property type="entry name" value="RNA-helicase_DEAD-box_CS"/>
</dbReference>
<feature type="compositionally biased region" description="Basic and acidic residues" evidence="9">
    <location>
        <begin position="15"/>
        <end position="39"/>
    </location>
</feature>
<evidence type="ECO:0000256" key="7">
    <source>
        <dbReference type="PROSITE-ProRule" id="PRU00552"/>
    </source>
</evidence>
<dbReference type="GO" id="GO:0016787">
    <property type="term" value="F:hydrolase activity"/>
    <property type="evidence" value="ECO:0007669"/>
    <property type="project" value="UniProtKB-KW"/>
</dbReference>
<dbReference type="EMBL" id="NIVC01000847">
    <property type="protein sequence ID" value="PAA76026.1"/>
    <property type="molecule type" value="Genomic_DNA"/>
</dbReference>
<dbReference type="AlphaFoldDB" id="A0A267FQJ7"/>
<accession>A0A267FQJ7</accession>
<keyword evidence="3 8" id="KW-0378">Hydrolase</keyword>
<evidence type="ECO:0000256" key="8">
    <source>
        <dbReference type="RuleBase" id="RU000492"/>
    </source>
</evidence>
<dbReference type="OrthoDB" id="196131at2759"/>
<dbReference type="CDD" id="cd18787">
    <property type="entry name" value="SF2_C_DEAD"/>
    <property type="match status" value="1"/>
</dbReference>
<dbReference type="Pfam" id="PF00270">
    <property type="entry name" value="DEAD"/>
    <property type="match status" value="1"/>
</dbReference>
<dbReference type="EC" id="3.6.4.13" evidence="1"/>
<evidence type="ECO:0000256" key="2">
    <source>
        <dbReference type="ARBA" id="ARBA00022741"/>
    </source>
</evidence>
<evidence type="ECO:0000259" key="12">
    <source>
        <dbReference type="PROSITE" id="PS51195"/>
    </source>
</evidence>
<keyword evidence="14" id="KW-1185">Reference proteome</keyword>
<dbReference type="InterPro" id="IPR027417">
    <property type="entry name" value="P-loop_NTPase"/>
</dbReference>
<keyword evidence="5 8" id="KW-0067">ATP-binding</keyword>
<dbReference type="PROSITE" id="PS51192">
    <property type="entry name" value="HELICASE_ATP_BIND_1"/>
    <property type="match status" value="1"/>
</dbReference>
<feature type="domain" description="DEAD-box RNA helicase Q" evidence="12">
    <location>
        <begin position="126"/>
        <end position="154"/>
    </location>
</feature>
<dbReference type="Proteomes" id="UP000215902">
    <property type="component" value="Unassembled WGS sequence"/>
</dbReference>
<organism evidence="13 14">
    <name type="scientific">Macrostomum lignano</name>
    <dbReference type="NCBI Taxonomy" id="282301"/>
    <lineage>
        <taxon>Eukaryota</taxon>
        <taxon>Metazoa</taxon>
        <taxon>Spiralia</taxon>
        <taxon>Lophotrochozoa</taxon>
        <taxon>Platyhelminthes</taxon>
        <taxon>Rhabditophora</taxon>
        <taxon>Macrostomorpha</taxon>
        <taxon>Macrostomida</taxon>
        <taxon>Macrostomidae</taxon>
        <taxon>Macrostomum</taxon>
    </lineage>
</organism>
<dbReference type="FunFam" id="3.40.50.300:FF:000079">
    <property type="entry name" value="probable ATP-dependent RNA helicase DDX17"/>
    <property type="match status" value="1"/>
</dbReference>
<comment type="catalytic activity">
    <reaction evidence="6">
        <text>ATP + H2O = ADP + phosphate + H(+)</text>
        <dbReference type="Rhea" id="RHEA:13065"/>
        <dbReference type="ChEBI" id="CHEBI:15377"/>
        <dbReference type="ChEBI" id="CHEBI:15378"/>
        <dbReference type="ChEBI" id="CHEBI:30616"/>
        <dbReference type="ChEBI" id="CHEBI:43474"/>
        <dbReference type="ChEBI" id="CHEBI:456216"/>
        <dbReference type="EC" id="3.6.4.13"/>
    </reaction>
</comment>
<feature type="region of interest" description="Disordered" evidence="9">
    <location>
        <begin position="1"/>
        <end position="72"/>
    </location>
</feature>
<feature type="domain" description="Helicase ATP-binding" evidence="10">
    <location>
        <begin position="157"/>
        <end position="332"/>
    </location>
</feature>
<proteinExistence type="inferred from homology"/>
<feature type="region of interest" description="Disordered" evidence="9">
    <location>
        <begin position="616"/>
        <end position="667"/>
    </location>
</feature>
<evidence type="ECO:0000259" key="10">
    <source>
        <dbReference type="PROSITE" id="PS51192"/>
    </source>
</evidence>
<evidence type="ECO:0000256" key="4">
    <source>
        <dbReference type="ARBA" id="ARBA00022806"/>
    </source>
</evidence>
<feature type="short sequence motif" description="Q motif" evidence="7">
    <location>
        <begin position="126"/>
        <end position="154"/>
    </location>
</feature>
<dbReference type="InterPro" id="IPR011545">
    <property type="entry name" value="DEAD/DEAH_box_helicase_dom"/>
</dbReference>
<evidence type="ECO:0000256" key="1">
    <source>
        <dbReference type="ARBA" id="ARBA00012552"/>
    </source>
</evidence>
<dbReference type="SMART" id="SM00490">
    <property type="entry name" value="HELICc"/>
    <property type="match status" value="1"/>
</dbReference>
<dbReference type="GO" id="GO:0003676">
    <property type="term" value="F:nucleic acid binding"/>
    <property type="evidence" value="ECO:0007669"/>
    <property type="project" value="InterPro"/>
</dbReference>
<comment type="caution">
    <text evidence="13">The sequence shown here is derived from an EMBL/GenBank/DDBJ whole genome shotgun (WGS) entry which is preliminary data.</text>
</comment>
<keyword evidence="4 8" id="KW-0347">Helicase</keyword>
<dbReference type="PANTHER" id="PTHR47958">
    <property type="entry name" value="ATP-DEPENDENT RNA HELICASE DBP3"/>
    <property type="match status" value="1"/>
</dbReference>
<evidence type="ECO:0000256" key="3">
    <source>
        <dbReference type="ARBA" id="ARBA00022801"/>
    </source>
</evidence>
<gene>
    <name evidence="13" type="ORF">BOX15_Mlig028059g2</name>
</gene>
<reference evidence="13 14" key="1">
    <citation type="submission" date="2017-06" db="EMBL/GenBank/DDBJ databases">
        <title>A platform for efficient transgenesis in Macrostomum lignano, a flatworm model organism for stem cell research.</title>
        <authorList>
            <person name="Berezikov E."/>
        </authorList>
    </citation>
    <scope>NUCLEOTIDE SEQUENCE [LARGE SCALE GENOMIC DNA]</scope>
    <source>
        <strain evidence="13">DV1</strain>
        <tissue evidence="13">Whole organism</tissue>
    </source>
</reference>
<dbReference type="FunFam" id="3.40.50.300:FF:000008">
    <property type="entry name" value="ATP-dependent RNA helicase RhlB"/>
    <property type="match status" value="1"/>
</dbReference>
<feature type="domain" description="Helicase C-terminal" evidence="11">
    <location>
        <begin position="356"/>
        <end position="506"/>
    </location>
</feature>
<feature type="compositionally biased region" description="Gly residues" evidence="9">
    <location>
        <begin position="40"/>
        <end position="64"/>
    </location>
</feature>
<dbReference type="InterPro" id="IPR014001">
    <property type="entry name" value="Helicase_ATP-bd"/>
</dbReference>
<dbReference type="PROSITE" id="PS51195">
    <property type="entry name" value="Q_MOTIF"/>
    <property type="match status" value="1"/>
</dbReference>
<dbReference type="STRING" id="282301.A0A267FQJ7"/>
<dbReference type="Pfam" id="PF00271">
    <property type="entry name" value="Helicase_C"/>
    <property type="match status" value="1"/>
</dbReference>
<dbReference type="Gene3D" id="3.40.50.300">
    <property type="entry name" value="P-loop containing nucleotide triphosphate hydrolases"/>
    <property type="match status" value="2"/>
</dbReference>
<evidence type="ECO:0000256" key="5">
    <source>
        <dbReference type="ARBA" id="ARBA00022840"/>
    </source>
</evidence>
<sequence length="667" mass="72019">MPGRSRSPVRRYRSSGRDRSRSRSRDRDRGSRYRDDRGRGGGGCGSGGGGGRSGYGGGGFGGGRSQDMAGAGLRKPRWDTMSLEKFQKDFYVESESVRIRPESEISAFMEKWNITVQGQGAHRPIFNFSECQFPPDIQQVLAQQGWSQPTPIQSMGFPAAMSGRDVVGVARTGSGKTAAFLLPSLVHIAAQPPLRRDDGPICLVLVPTRELAQQVQQVANTFGLAVGIRNSCVYGGAAKGGQIRELMAKPAIIIATPGRLLDLLEMGKTNLRRCTYLVLDEADRMLDMGFEPQIRRIVDQVRPDRQTLMWSATWPKEVQALARDYLKDFIKVTIGSQELSANPNITQHVDVCDEWDKEHLLFRLLPQISYTGAKILVFAETKRRVDEIARQLQRHGYSVLAIHGDKQQADRERVLSQFKSGQAQILVATDVASRGLDIDDIAAVVNVDFPNQLEDYIHRIGRTARSHKSGTSYSFITNKHMKLAKELISILQQAKQEVNPKLFNLCGASQDFMRAKGQHGRRYGGGGGGAGGGYGGGYGGAANRSAAPAAAAAPYSYGAQPAASYSNGSAGAGYNAAQQPQPLMRGQGASAPSANSTTSAAVAAAAAALEKRINNGGYQQQQQQSIGAALPQPTQPQHGGGYQGWSAAAAANPAPQQPQNWPGQRWN</sequence>
<evidence type="ECO:0000256" key="9">
    <source>
        <dbReference type="SAM" id="MobiDB-lite"/>
    </source>
</evidence>
<dbReference type="PROSITE" id="PS51194">
    <property type="entry name" value="HELICASE_CTER"/>
    <property type="match status" value="1"/>
</dbReference>
<evidence type="ECO:0000259" key="11">
    <source>
        <dbReference type="PROSITE" id="PS51194"/>
    </source>
</evidence>
<dbReference type="GO" id="GO:0003724">
    <property type="term" value="F:RNA helicase activity"/>
    <property type="evidence" value="ECO:0007669"/>
    <property type="project" value="UniProtKB-EC"/>
</dbReference>
<dbReference type="InterPro" id="IPR001650">
    <property type="entry name" value="Helicase_C-like"/>
</dbReference>
<evidence type="ECO:0000313" key="13">
    <source>
        <dbReference type="EMBL" id="PAA76026.1"/>
    </source>
</evidence>
<dbReference type="InterPro" id="IPR014014">
    <property type="entry name" value="RNA_helicase_DEAD_Q_motif"/>
</dbReference>
<dbReference type="PROSITE" id="PS00039">
    <property type="entry name" value="DEAD_ATP_HELICASE"/>
    <property type="match status" value="1"/>
</dbReference>
<feature type="compositionally biased region" description="Low complexity" evidence="9">
    <location>
        <begin position="647"/>
        <end position="660"/>
    </location>
</feature>
<keyword evidence="2 8" id="KW-0547">Nucleotide-binding</keyword>
<dbReference type="GO" id="GO:0005524">
    <property type="term" value="F:ATP binding"/>
    <property type="evidence" value="ECO:0007669"/>
    <property type="project" value="UniProtKB-KW"/>
</dbReference>
<name>A0A267FQJ7_9PLAT</name>
<comment type="similarity">
    <text evidence="8">Belongs to the DEAD box helicase family.</text>
</comment>
<protein>
    <recommendedName>
        <fullName evidence="1">RNA helicase</fullName>
        <ecNumber evidence="1">3.6.4.13</ecNumber>
    </recommendedName>
</protein>
<evidence type="ECO:0000313" key="14">
    <source>
        <dbReference type="Proteomes" id="UP000215902"/>
    </source>
</evidence>